<dbReference type="PROSITE" id="PS01129">
    <property type="entry name" value="PSI_RLU"/>
    <property type="match status" value="1"/>
</dbReference>
<evidence type="ECO:0000256" key="1">
    <source>
        <dbReference type="SAM" id="MobiDB-lite"/>
    </source>
</evidence>
<dbReference type="AlphaFoldDB" id="A0A1Z8JPJ0"/>
<name>A0A1Z8JPJ0_PICKU</name>
<proteinExistence type="predicted"/>
<dbReference type="InterPro" id="IPR006224">
    <property type="entry name" value="PsdUridine_synth_RluA-like_CS"/>
</dbReference>
<dbReference type="Pfam" id="PF00849">
    <property type="entry name" value="PseudoU_synth_2"/>
    <property type="match status" value="1"/>
</dbReference>
<feature type="region of interest" description="Disordered" evidence="1">
    <location>
        <begin position="479"/>
        <end position="504"/>
    </location>
</feature>
<dbReference type="VEuPathDB" id="FungiDB:C5L36_0D02800"/>
<evidence type="ECO:0000259" key="3">
    <source>
        <dbReference type="Pfam" id="PF13324"/>
    </source>
</evidence>
<dbReference type="InterPro" id="IPR050188">
    <property type="entry name" value="RluA_PseudoU_synthase"/>
</dbReference>
<dbReference type="InterPro" id="IPR020103">
    <property type="entry name" value="PsdUridine_synth_cat_dom_sf"/>
</dbReference>
<evidence type="ECO:0000313" key="5">
    <source>
        <dbReference type="Proteomes" id="UP000195871"/>
    </source>
</evidence>
<sequence length="618" mass="70193">MVKLPEFKHAAGELYSPAPYFRHFLIRSSGQYRRSVFDVLNSKPYRFNLSKLQISHLLDKRLLRIYTPTTTSLLSPSTPSTLPLPNFSVVSYNQHVHETAVPRPARLDVVYYQDNIIVVDKPTGIPVHPVQKYYHNTIQHMLANQIGVAPESLYPIHRLDKLTSGILIFATTQQTAATLKTCSKEKLYLARIKGRLVRNQCHDDLVYIYPTRHMLNVYTNAKTEFRELAHDFSRNESIVLAKLFSGYPHQIRIHLRNLGTPIIDDPLYGTEGHIASISSTLQQLQSTLNNLNSTSGLLQPANVKDPLLEISKLSSLISAHATKLGLVFKPPIAATTYNTCFQELDSFFKYIKFLISILNQLKNSTESYSNLFINELSYNTASIIESAFYLVEELGKLIDTEDVLKDDKTDERLIGVGIVWEKCENISKNAKIGSSGILRGKLKSSSSLVLDASEELKEWLLDPMVGDAFNLDDFSDNFDGDDDKIQTSNNGDEDESGDEDEDEDVPEAIIKYGETWSPKIQLVKLLLSLLDRSIPASKYTKKFSKNIDLFHEKQLKVNEYVDDLVASIVYDMDLENAKKASDKLTKEINQIFEIVKILNNNDEKKVKWLESWKIKYSN</sequence>
<gene>
    <name evidence="4" type="ORF">CAS74_002254</name>
</gene>
<dbReference type="EMBL" id="NHMM01000003">
    <property type="protein sequence ID" value="OUT22515.1"/>
    <property type="molecule type" value="Genomic_DNA"/>
</dbReference>
<organism evidence="4 5">
    <name type="scientific">Pichia kudriavzevii</name>
    <name type="common">Yeast</name>
    <name type="synonym">Issatchenkia orientalis</name>
    <dbReference type="NCBI Taxonomy" id="4909"/>
    <lineage>
        <taxon>Eukaryota</taxon>
        <taxon>Fungi</taxon>
        <taxon>Dikarya</taxon>
        <taxon>Ascomycota</taxon>
        <taxon>Saccharomycotina</taxon>
        <taxon>Pichiomycetes</taxon>
        <taxon>Pichiales</taxon>
        <taxon>Pichiaceae</taxon>
        <taxon>Pichia</taxon>
    </lineage>
</organism>
<dbReference type="Pfam" id="PF13324">
    <property type="entry name" value="GCIP_N"/>
    <property type="match status" value="1"/>
</dbReference>
<dbReference type="Proteomes" id="UP000195871">
    <property type="component" value="Unassembled WGS sequence"/>
</dbReference>
<feature type="compositionally biased region" description="Acidic residues" evidence="1">
    <location>
        <begin position="491"/>
        <end position="504"/>
    </location>
</feature>
<dbReference type="InterPro" id="IPR006145">
    <property type="entry name" value="PsdUridine_synth_RsuA/RluA"/>
</dbReference>
<protein>
    <submittedName>
        <fullName evidence="4">Uncharacterized protein</fullName>
    </submittedName>
</protein>
<evidence type="ECO:0000313" key="4">
    <source>
        <dbReference type="EMBL" id="OUT22515.1"/>
    </source>
</evidence>
<dbReference type="Gene3D" id="3.30.2350.10">
    <property type="entry name" value="Pseudouridine synthase"/>
    <property type="match status" value="1"/>
</dbReference>
<dbReference type="VEuPathDB" id="FungiDB:C5L36_0D02810"/>
<dbReference type="PANTHER" id="PTHR21600:SF40">
    <property type="entry name" value="PSEUDOURIDYLATE SYNTHASE RPUSD2"/>
    <property type="match status" value="1"/>
</dbReference>
<accession>A0A1Z8JPJ0</accession>
<dbReference type="Gene3D" id="1.20.1410.10">
    <property type="entry name" value="I/LWEQ domain"/>
    <property type="match status" value="1"/>
</dbReference>
<dbReference type="InterPro" id="IPR049317">
    <property type="entry name" value="GCIP-like_N"/>
</dbReference>
<feature type="domain" description="Cyclin-D1-binding protein 1-like N-terminal" evidence="3">
    <location>
        <begin position="309"/>
        <end position="460"/>
    </location>
</feature>
<evidence type="ECO:0000259" key="2">
    <source>
        <dbReference type="Pfam" id="PF00849"/>
    </source>
</evidence>
<dbReference type="SUPFAM" id="SSF55120">
    <property type="entry name" value="Pseudouridine synthase"/>
    <property type="match status" value="1"/>
</dbReference>
<comment type="caution">
    <text evidence="4">The sequence shown here is derived from an EMBL/GenBank/DDBJ whole genome shotgun (WGS) entry which is preliminary data.</text>
</comment>
<dbReference type="GO" id="GO:0009982">
    <property type="term" value="F:pseudouridine synthase activity"/>
    <property type="evidence" value="ECO:0007669"/>
    <property type="project" value="InterPro"/>
</dbReference>
<dbReference type="GO" id="GO:0000455">
    <property type="term" value="P:enzyme-directed rRNA pseudouridine synthesis"/>
    <property type="evidence" value="ECO:0007669"/>
    <property type="project" value="TreeGrafter"/>
</dbReference>
<reference evidence="4 5" key="1">
    <citation type="submission" date="2017-05" db="EMBL/GenBank/DDBJ databases">
        <title>The Genome Sequence of Candida krusei Ckrusei653.</title>
        <authorList>
            <person name="Cuomo C."/>
            <person name="Forche A."/>
            <person name="Young S."/>
            <person name="Abouelleil A."/>
            <person name="Cao P."/>
            <person name="Chapman S."/>
            <person name="Cusick C."/>
            <person name="Shea T."/>
            <person name="Nusbaum C."/>
            <person name="Birren B."/>
        </authorList>
    </citation>
    <scope>NUCLEOTIDE SEQUENCE [LARGE SCALE GENOMIC DNA]</scope>
    <source>
        <strain evidence="4 5">Ckrusei653</strain>
    </source>
</reference>
<feature type="domain" description="Pseudouridine synthase RsuA/RluA-like" evidence="2">
    <location>
        <begin position="115"/>
        <end position="256"/>
    </location>
</feature>
<dbReference type="PANTHER" id="PTHR21600">
    <property type="entry name" value="MITOCHONDRIAL RNA PSEUDOURIDINE SYNTHASE"/>
    <property type="match status" value="1"/>
</dbReference>
<dbReference type="GO" id="GO:0003723">
    <property type="term" value="F:RNA binding"/>
    <property type="evidence" value="ECO:0007669"/>
    <property type="project" value="InterPro"/>
</dbReference>